<reference evidence="2" key="1">
    <citation type="submission" date="2022-03" db="EMBL/GenBank/DDBJ databases">
        <authorList>
            <person name="Martin C."/>
        </authorList>
    </citation>
    <scope>NUCLEOTIDE SEQUENCE</scope>
</reference>
<accession>A0A8J1UD33</accession>
<sequence>MFSGIKNSLKGLGKGKKSTGGGSDGGKNDLVSVHKRKRRFKQTNASELAKWTHIKDTLGEKYESSKSKDFMTRYELMKGMIKDAIEECEKAEKFKGLPNKAESGVQSGSGGGKIGRLTAACKEFAESENEIMNEEEFYLGKSSKDLEREIQLMDIEIPQIKRNIDILKGKFTDLSREYEGSKNLNPKQRYDKLKDLIKGMYREPKKF</sequence>
<organism evidence="2 3">
    <name type="scientific">Owenia fusiformis</name>
    <name type="common">Polychaete worm</name>
    <dbReference type="NCBI Taxonomy" id="6347"/>
    <lineage>
        <taxon>Eukaryota</taxon>
        <taxon>Metazoa</taxon>
        <taxon>Spiralia</taxon>
        <taxon>Lophotrochozoa</taxon>
        <taxon>Annelida</taxon>
        <taxon>Polychaeta</taxon>
        <taxon>Sedentaria</taxon>
        <taxon>Canalipalpata</taxon>
        <taxon>Sabellida</taxon>
        <taxon>Oweniida</taxon>
        <taxon>Oweniidae</taxon>
        <taxon>Owenia</taxon>
    </lineage>
</organism>
<dbReference type="AlphaFoldDB" id="A0A8J1UD33"/>
<feature type="compositionally biased region" description="Low complexity" evidence="1">
    <location>
        <begin position="1"/>
        <end position="11"/>
    </location>
</feature>
<evidence type="ECO:0000313" key="2">
    <source>
        <dbReference type="EMBL" id="CAH1781602.1"/>
    </source>
</evidence>
<comment type="caution">
    <text evidence="2">The sequence shown here is derived from an EMBL/GenBank/DDBJ whole genome shotgun (WGS) entry which is preliminary data.</text>
</comment>
<dbReference type="EMBL" id="CAIIXF020000004">
    <property type="protein sequence ID" value="CAH1781602.1"/>
    <property type="molecule type" value="Genomic_DNA"/>
</dbReference>
<protein>
    <submittedName>
        <fullName evidence="2">Uncharacterized protein</fullName>
    </submittedName>
</protein>
<gene>
    <name evidence="2" type="ORF">OFUS_LOCUS8163</name>
</gene>
<evidence type="ECO:0000256" key="1">
    <source>
        <dbReference type="SAM" id="MobiDB-lite"/>
    </source>
</evidence>
<feature type="region of interest" description="Disordered" evidence="1">
    <location>
        <begin position="1"/>
        <end position="44"/>
    </location>
</feature>
<keyword evidence="3" id="KW-1185">Reference proteome</keyword>
<name>A0A8J1UD33_OWEFU</name>
<evidence type="ECO:0000313" key="3">
    <source>
        <dbReference type="Proteomes" id="UP000749559"/>
    </source>
</evidence>
<dbReference type="Proteomes" id="UP000749559">
    <property type="component" value="Unassembled WGS sequence"/>
</dbReference>
<proteinExistence type="predicted"/>